<feature type="compositionally biased region" description="Low complexity" evidence="11">
    <location>
        <begin position="931"/>
        <end position="942"/>
    </location>
</feature>
<dbReference type="RefSeq" id="XP_025351982.1">
    <property type="nucleotide sequence ID" value="XM_025503070.1"/>
</dbReference>
<dbReference type="SMART" id="SM00027">
    <property type="entry name" value="EH"/>
    <property type="match status" value="1"/>
</dbReference>
<evidence type="ECO:0000256" key="1">
    <source>
        <dbReference type="ARBA" id="ARBA00004170"/>
    </source>
</evidence>
<evidence type="ECO:0000256" key="3">
    <source>
        <dbReference type="ARBA" id="ARBA00015110"/>
    </source>
</evidence>
<dbReference type="SUPFAM" id="SSF50044">
    <property type="entry name" value="SH3-domain"/>
    <property type="match status" value="2"/>
</dbReference>
<dbReference type="PROSITE" id="PS51082">
    <property type="entry name" value="WH2"/>
    <property type="match status" value="1"/>
</dbReference>
<dbReference type="PANTHER" id="PTHR15735:SF21">
    <property type="entry name" value="PROTEIN NERVOUS WRECK"/>
    <property type="match status" value="1"/>
</dbReference>
<dbReference type="InterPro" id="IPR003124">
    <property type="entry name" value="WH2_dom"/>
</dbReference>
<feature type="region of interest" description="Disordered" evidence="11">
    <location>
        <begin position="1"/>
        <end position="25"/>
    </location>
</feature>
<feature type="compositionally biased region" description="Basic and acidic residues" evidence="11">
    <location>
        <begin position="510"/>
        <end position="552"/>
    </location>
</feature>
<dbReference type="Pfam" id="PF12763">
    <property type="entry name" value="EH"/>
    <property type="match status" value="1"/>
</dbReference>
<dbReference type="Pfam" id="PF02205">
    <property type="entry name" value="WH2"/>
    <property type="match status" value="1"/>
</dbReference>
<dbReference type="PROSITE" id="PS50222">
    <property type="entry name" value="EF_HAND_2"/>
    <property type="match status" value="1"/>
</dbReference>
<dbReference type="GO" id="GO:0005886">
    <property type="term" value="C:plasma membrane"/>
    <property type="evidence" value="ECO:0007669"/>
    <property type="project" value="UniProtKB-SubCell"/>
</dbReference>
<evidence type="ECO:0000256" key="9">
    <source>
        <dbReference type="ARBA" id="ARBA00023136"/>
    </source>
</evidence>
<dbReference type="STRING" id="1280837.A0A316V2E1"/>
<feature type="compositionally biased region" description="Basic and acidic residues" evidence="11">
    <location>
        <begin position="747"/>
        <end position="784"/>
    </location>
</feature>
<dbReference type="FunCoup" id="A0A316V2E1">
    <property type="interactions" value="23"/>
</dbReference>
<feature type="region of interest" description="Disordered" evidence="11">
    <location>
        <begin position="135"/>
        <end position="176"/>
    </location>
</feature>
<dbReference type="InterPro" id="IPR001452">
    <property type="entry name" value="SH3_domain"/>
</dbReference>
<keyword evidence="8" id="KW-0677">Repeat</keyword>
<evidence type="ECO:0000259" key="15">
    <source>
        <dbReference type="PROSITE" id="PS51082"/>
    </source>
</evidence>
<keyword evidence="17" id="KW-1185">Reference proteome</keyword>
<dbReference type="InterPro" id="IPR011992">
    <property type="entry name" value="EF-hand-dom_pair"/>
</dbReference>
<dbReference type="SMART" id="SM00246">
    <property type="entry name" value="WH2"/>
    <property type="match status" value="1"/>
</dbReference>
<feature type="compositionally biased region" description="Low complexity" evidence="11">
    <location>
        <begin position="9"/>
        <end position="25"/>
    </location>
</feature>
<dbReference type="Gene3D" id="1.10.238.10">
    <property type="entry name" value="EF-hand"/>
    <property type="match status" value="1"/>
</dbReference>
<reference evidence="16 17" key="1">
    <citation type="journal article" date="2018" name="Mol. Biol. Evol.">
        <title>Broad Genomic Sampling Reveals a Smut Pathogenic Ancestry of the Fungal Clade Ustilaginomycotina.</title>
        <authorList>
            <person name="Kijpornyongpan T."/>
            <person name="Mondo S.J."/>
            <person name="Barry K."/>
            <person name="Sandor L."/>
            <person name="Lee J."/>
            <person name="Lipzen A."/>
            <person name="Pangilinan J."/>
            <person name="LaButti K."/>
            <person name="Hainaut M."/>
            <person name="Henrissat B."/>
            <person name="Grigoriev I.V."/>
            <person name="Spatafora J.W."/>
            <person name="Aime M.C."/>
        </authorList>
    </citation>
    <scope>NUCLEOTIDE SEQUENCE [LARGE SCALE GENOMIC DNA]</scope>
    <source>
        <strain evidence="16 17">MCA 3882</strain>
    </source>
</reference>
<evidence type="ECO:0000256" key="5">
    <source>
        <dbReference type="ARBA" id="ARBA00022443"/>
    </source>
</evidence>
<feature type="compositionally biased region" description="Polar residues" evidence="11">
    <location>
        <begin position="866"/>
        <end position="881"/>
    </location>
</feature>
<feature type="compositionally biased region" description="Low complexity" evidence="11">
    <location>
        <begin position="819"/>
        <end position="834"/>
    </location>
</feature>
<feature type="region of interest" description="Disordered" evidence="11">
    <location>
        <begin position="397"/>
        <end position="460"/>
    </location>
</feature>
<evidence type="ECO:0000259" key="14">
    <source>
        <dbReference type="PROSITE" id="PS50222"/>
    </source>
</evidence>
<dbReference type="GO" id="GO:0010008">
    <property type="term" value="C:endosome membrane"/>
    <property type="evidence" value="ECO:0007669"/>
    <property type="project" value="UniProtKB-SubCell"/>
</dbReference>
<dbReference type="PROSITE" id="PS50031">
    <property type="entry name" value="EH"/>
    <property type="match status" value="1"/>
</dbReference>
<sequence>MYGGGGQWPGQQQPQQTGGGYMQPQMTGFMGMQPQRPMMTGMPPQQQQQQQTGYLGPQQTGMGMGMGGMMPQATGMGGMGMGQPGGPGLGGMRQASYGGQPTGMMGGGSVMGQQRFLSQPTGMMQSTSPRPQFGGGLQPQATGYPGGLQPQATGYPGGLQPQATGYPGGPMGMQPTGLMPQMTGLPLDPRMQLMSAQFLPGSTPFSGAPMAGNMNFSNAQMQPASFQSSIQNLSQQQQGSKEPKIPWALSKDERKSYDSIFRAWDQKGTGFLNGEVAIEVFGQSGLERDKLMQIWHLSDTENRGKLNLAEFHVAMGLIYRALNGNDIPEHLPPELVPPSAKDLSDSVDFLKDLLKRDANVRQTTALNLPEAGSNSGVNYGKTRSFHENPIQKQDATAYKHTDEASSGYKSSARHLDRKTVRYGGESPADDLTEMKRQLAQTQRMLDSQADRDDDDDREVEKEMDELRFRIKRVQDDIDYYNRRGGRDATDNRRKAERELMHLMHERLPLLEKRLDEKDKKKREKNVSESRDRDRRNESSLRGGRYSDYDDNSRSQTPTQRDHARNGRSTRDSYDDYRAESDRPPPPTPPPVPEVSKPAPPPPASPSVAAVSAPAPPPPSSSGPPKSMTPEQKKEWVRAEAQRRVAERMRSLGLSVPSTTSPAPDSSVEDRLAADKAEAQARTAQADAEAAAREDARRARLEEQKLEKERAALSTVKSELKEQEKSDNPPPQFIQQAAKEQVDEEEEMLRRREEVLKKEKEERLARFKKLEEEEAEAKRQEESFKQRQAQFSAPAASPSSSLPAPMRKGKSGPPPPPPTRSRAAPAPVAPPVAAAAPPPPPPAPPAPTPTAAAQTSPTAPISSTPSGNASTNPFFRMQSQPNGAAVPPATPGGTNPFYRQQQPIEASKSAFAENLPAPQRSAGPASVPPVAPTMSAPPSSAPRRAPDDDDDWGESEHGDHEEEDPDGPGSTSRATRQNLAAALFSNLVSTPPQSSSPAPQAPAPPTTNATEGAPPPPPAAPAAPIAAVAPPASAARIAPPSGGTADRGALLGAIRGGLSLRKAQTNDRSGAGLSGKVIGDASAPVQKFVPPPSPPLEDVGESTIDTIQHNSNRQSVDWAGSLAADQMHAHQKASVMPDEPSLLEEKEDSDDEKEEPEDLDGPKFAGNQMNGSASAAVAGDEADDFDLSKSIRVRTLYPYEAQRTEDLGFIENSVILAHPAKDGGSDWWYGSIVNEASGKKGTFPRSYVQSIEQPKVAKALYDFEGSSPEEMNLTAEQELHIVDDEDENWWKVIDKQDRILIVPAAYVELVEGTSG</sequence>
<dbReference type="Pfam" id="PF08226">
    <property type="entry name" value="DUF1720"/>
    <property type="match status" value="1"/>
</dbReference>
<feature type="region of interest" description="Disordered" evidence="11">
    <location>
        <begin position="1124"/>
        <end position="1177"/>
    </location>
</feature>
<dbReference type="CDD" id="cd00174">
    <property type="entry name" value="SH3"/>
    <property type="match status" value="2"/>
</dbReference>
<dbReference type="OrthoDB" id="1716625at2759"/>
<feature type="region of interest" description="Disordered" evidence="11">
    <location>
        <begin position="1081"/>
        <end position="1101"/>
    </location>
</feature>
<feature type="compositionally biased region" description="Basic and acidic residues" evidence="11">
    <location>
        <begin position="559"/>
        <end position="582"/>
    </location>
</feature>
<dbReference type="GO" id="GO:0003779">
    <property type="term" value="F:actin binding"/>
    <property type="evidence" value="ECO:0007669"/>
    <property type="project" value="InterPro"/>
</dbReference>
<feature type="compositionally biased region" description="Low complexity" evidence="11">
    <location>
        <begin position="1021"/>
        <end position="1048"/>
    </location>
</feature>
<dbReference type="EMBL" id="KZ819607">
    <property type="protein sequence ID" value="PWN31680.1"/>
    <property type="molecule type" value="Genomic_DNA"/>
</dbReference>
<feature type="compositionally biased region" description="Basic and acidic residues" evidence="11">
    <location>
        <begin position="630"/>
        <end position="649"/>
    </location>
</feature>
<evidence type="ECO:0000256" key="11">
    <source>
        <dbReference type="SAM" id="MobiDB-lite"/>
    </source>
</evidence>
<feature type="compositionally biased region" description="Basic and acidic residues" evidence="11">
    <location>
        <begin position="689"/>
        <end position="710"/>
    </location>
</feature>
<dbReference type="InterPro" id="IPR002048">
    <property type="entry name" value="EF_hand_dom"/>
</dbReference>
<feature type="compositionally biased region" description="Pro residues" evidence="11">
    <location>
        <begin position="835"/>
        <end position="847"/>
    </location>
</feature>
<evidence type="ECO:0000256" key="6">
    <source>
        <dbReference type="ARBA" id="ARBA00022490"/>
    </source>
</evidence>
<feature type="domain" description="SH3" evidence="12">
    <location>
        <begin position="1251"/>
        <end position="1311"/>
    </location>
</feature>
<feature type="compositionally biased region" description="Basic and acidic residues" evidence="11">
    <location>
        <begin position="667"/>
        <end position="678"/>
    </location>
</feature>
<dbReference type="GO" id="GO:0030479">
    <property type="term" value="C:actin cortical patch"/>
    <property type="evidence" value="ECO:0007669"/>
    <property type="project" value="UniProtKB-SubCell"/>
</dbReference>
<dbReference type="CDD" id="cd00052">
    <property type="entry name" value="EH"/>
    <property type="match status" value="1"/>
</dbReference>
<accession>A0A316V2E1</accession>
<dbReference type="SUPFAM" id="SSF47473">
    <property type="entry name" value="EF-hand"/>
    <property type="match status" value="1"/>
</dbReference>
<dbReference type="SMART" id="SM00326">
    <property type="entry name" value="SH3"/>
    <property type="match status" value="2"/>
</dbReference>
<keyword evidence="6" id="KW-0963">Cytoplasm</keyword>
<feature type="compositionally biased region" description="Basic and acidic residues" evidence="11">
    <location>
        <begin position="717"/>
        <end position="726"/>
    </location>
</feature>
<dbReference type="GO" id="GO:0005509">
    <property type="term" value="F:calcium ion binding"/>
    <property type="evidence" value="ECO:0007669"/>
    <property type="project" value="InterPro"/>
</dbReference>
<evidence type="ECO:0000313" key="17">
    <source>
        <dbReference type="Proteomes" id="UP000245771"/>
    </source>
</evidence>
<keyword evidence="9" id="KW-0472">Membrane</keyword>
<evidence type="ECO:0000256" key="2">
    <source>
        <dbReference type="ARBA" id="ARBA00004496"/>
    </source>
</evidence>
<keyword evidence="5 10" id="KW-0728">SH3 domain</keyword>
<feature type="compositionally biased region" description="Low complexity" evidence="11">
    <location>
        <begin position="848"/>
        <end position="865"/>
    </location>
</feature>
<dbReference type="PROSITE" id="PS50002">
    <property type="entry name" value="SH3"/>
    <property type="match status" value="1"/>
</dbReference>
<evidence type="ECO:0000259" key="13">
    <source>
        <dbReference type="PROSITE" id="PS50031"/>
    </source>
</evidence>
<feature type="compositionally biased region" description="Low complexity" evidence="11">
    <location>
        <begin position="679"/>
        <end position="688"/>
    </location>
</feature>
<feature type="compositionally biased region" description="Low complexity" evidence="11">
    <location>
        <begin position="791"/>
        <end position="804"/>
    </location>
</feature>
<dbReference type="InterPro" id="IPR000261">
    <property type="entry name" value="EH_dom"/>
</dbReference>
<protein>
    <recommendedName>
        <fullName evidence="3">Actin cytoskeleton-regulatory complex protein PAN1</fullName>
    </recommendedName>
    <alternativeName>
        <fullName evidence="4">Actin cytoskeleton-regulatory complex protein pan1</fullName>
    </alternativeName>
</protein>
<dbReference type="Pfam" id="PF00018">
    <property type="entry name" value="SH3_1"/>
    <property type="match status" value="1"/>
</dbReference>
<dbReference type="InterPro" id="IPR013182">
    <property type="entry name" value="DUF1720"/>
</dbReference>
<keyword evidence="7" id="KW-0254">Endocytosis</keyword>
<feature type="domain" description="EH" evidence="13">
    <location>
        <begin position="253"/>
        <end position="342"/>
    </location>
</feature>
<organism evidence="16 17">
    <name type="scientific">Meira miltonrushii</name>
    <dbReference type="NCBI Taxonomy" id="1280837"/>
    <lineage>
        <taxon>Eukaryota</taxon>
        <taxon>Fungi</taxon>
        <taxon>Dikarya</taxon>
        <taxon>Basidiomycota</taxon>
        <taxon>Ustilaginomycotina</taxon>
        <taxon>Exobasidiomycetes</taxon>
        <taxon>Exobasidiales</taxon>
        <taxon>Brachybasidiaceae</taxon>
        <taxon>Meira</taxon>
    </lineage>
</organism>
<dbReference type="InterPro" id="IPR036028">
    <property type="entry name" value="SH3-like_dom_sf"/>
</dbReference>
<name>A0A316V2E1_9BASI</name>
<comment type="subcellular location">
    <subcellularLocation>
        <location evidence="2">Cytoplasm</location>
    </subcellularLocation>
    <subcellularLocation>
        <location evidence="1">Membrane</location>
        <topology evidence="1">Peripheral membrane protein</topology>
    </subcellularLocation>
</comment>
<dbReference type="GeneID" id="37024851"/>
<feature type="domain" description="EF-hand" evidence="14">
    <location>
        <begin position="286"/>
        <end position="321"/>
    </location>
</feature>
<dbReference type="Gene3D" id="2.30.30.40">
    <property type="entry name" value="SH3 Domains"/>
    <property type="match status" value="2"/>
</dbReference>
<feature type="compositionally biased region" description="Low complexity" evidence="11">
    <location>
        <begin position="988"/>
        <end position="997"/>
    </location>
</feature>
<evidence type="ECO:0000259" key="12">
    <source>
        <dbReference type="PROSITE" id="PS50002"/>
    </source>
</evidence>
<dbReference type="PANTHER" id="PTHR15735">
    <property type="entry name" value="FCH AND DOUBLE SH3 DOMAINS PROTEIN"/>
    <property type="match status" value="1"/>
</dbReference>
<proteinExistence type="predicted"/>
<gene>
    <name evidence="16" type="ORF">FA14DRAFT_92166</name>
</gene>
<dbReference type="Proteomes" id="UP000245771">
    <property type="component" value="Unassembled WGS sequence"/>
</dbReference>
<feature type="domain" description="WH2" evidence="15">
    <location>
        <begin position="1045"/>
        <end position="1062"/>
    </location>
</feature>
<dbReference type="GO" id="GO:0006897">
    <property type="term" value="P:endocytosis"/>
    <property type="evidence" value="ECO:0007669"/>
    <property type="project" value="UniProtKB-KW"/>
</dbReference>
<feature type="compositionally biased region" description="Pro residues" evidence="11">
    <location>
        <begin position="583"/>
        <end position="604"/>
    </location>
</feature>
<feature type="compositionally biased region" description="Acidic residues" evidence="11">
    <location>
        <begin position="1140"/>
        <end position="1158"/>
    </location>
</feature>
<evidence type="ECO:0000256" key="4">
    <source>
        <dbReference type="ARBA" id="ARBA00020728"/>
    </source>
</evidence>
<evidence type="ECO:0000256" key="8">
    <source>
        <dbReference type="ARBA" id="ARBA00022737"/>
    </source>
</evidence>
<dbReference type="InParanoid" id="A0A316V2E1"/>
<evidence type="ECO:0000313" key="16">
    <source>
        <dbReference type="EMBL" id="PWN31680.1"/>
    </source>
</evidence>
<evidence type="ECO:0000256" key="10">
    <source>
        <dbReference type="PROSITE-ProRule" id="PRU00192"/>
    </source>
</evidence>
<feature type="region of interest" description="Disordered" evidence="11">
    <location>
        <begin position="510"/>
        <end position="1048"/>
    </location>
</feature>
<evidence type="ECO:0000256" key="7">
    <source>
        <dbReference type="ARBA" id="ARBA00022583"/>
    </source>
</evidence>